<name>A0A538T1M2_UNCEI</name>
<keyword evidence="5" id="KW-0997">Cell inner membrane</keyword>
<keyword evidence="6" id="KW-0812">Transmembrane</keyword>
<evidence type="ECO:0000256" key="9">
    <source>
        <dbReference type="ARBA" id="ARBA00023136"/>
    </source>
</evidence>
<evidence type="ECO:0000256" key="6">
    <source>
        <dbReference type="ARBA" id="ARBA00022692"/>
    </source>
</evidence>
<dbReference type="NCBIfam" id="TIGR01352">
    <property type="entry name" value="tonB_Cterm"/>
    <property type="match status" value="1"/>
</dbReference>
<gene>
    <name evidence="12" type="ORF">E6K76_10230</name>
</gene>
<protein>
    <submittedName>
        <fullName evidence="12">Energy transducer TonB</fullName>
    </submittedName>
</protein>
<evidence type="ECO:0000313" key="13">
    <source>
        <dbReference type="Proteomes" id="UP000316852"/>
    </source>
</evidence>
<dbReference type="GO" id="GO:0098797">
    <property type="term" value="C:plasma membrane protein complex"/>
    <property type="evidence" value="ECO:0007669"/>
    <property type="project" value="TreeGrafter"/>
</dbReference>
<evidence type="ECO:0000256" key="4">
    <source>
        <dbReference type="ARBA" id="ARBA00022475"/>
    </source>
</evidence>
<keyword evidence="8" id="KW-1133">Transmembrane helix</keyword>
<dbReference type="InterPro" id="IPR051045">
    <property type="entry name" value="TonB-dependent_transducer"/>
</dbReference>
<evidence type="ECO:0000256" key="7">
    <source>
        <dbReference type="ARBA" id="ARBA00022927"/>
    </source>
</evidence>
<evidence type="ECO:0000259" key="11">
    <source>
        <dbReference type="PROSITE" id="PS52015"/>
    </source>
</evidence>
<sequence>MTAATLRFDLEQARARTRWTMSVSVVSHGLLFLCLVFHPVQAPDLAPITEITLLEPGDLAAAPAGSAAPAARGQAAAGVAARSLSDVHFQRLAKRGEMAPDPQSSWAFEDRLDARLAAMQQKASHAAKGITPTSAPTSLFGSSPAVMAGGTGMGTPIALARGGGGGGPPLPLVRGGGAGSAPALATVQETRPGTETPAPARASDTTARRTVAGASITGPIVDRPIVSYLVPVYPEWAKHDAVEGAVTLYFVVRADGGVKENILVQKTAGFEDFDESARVALRVWRFRPLPSGQTGEQWGTITFHFRLRDAG</sequence>
<evidence type="ECO:0000256" key="8">
    <source>
        <dbReference type="ARBA" id="ARBA00022989"/>
    </source>
</evidence>
<feature type="region of interest" description="Disordered" evidence="10">
    <location>
        <begin position="189"/>
        <end position="208"/>
    </location>
</feature>
<evidence type="ECO:0000256" key="5">
    <source>
        <dbReference type="ARBA" id="ARBA00022519"/>
    </source>
</evidence>
<organism evidence="12 13">
    <name type="scientific">Eiseniibacteriota bacterium</name>
    <dbReference type="NCBI Taxonomy" id="2212470"/>
    <lineage>
        <taxon>Bacteria</taxon>
        <taxon>Candidatus Eiseniibacteriota</taxon>
    </lineage>
</organism>
<dbReference type="Pfam" id="PF03544">
    <property type="entry name" value="TonB_C"/>
    <property type="match status" value="1"/>
</dbReference>
<keyword evidence="9" id="KW-0472">Membrane</keyword>
<evidence type="ECO:0000256" key="3">
    <source>
        <dbReference type="ARBA" id="ARBA00022448"/>
    </source>
</evidence>
<keyword evidence="7" id="KW-0653">Protein transport</keyword>
<dbReference type="Proteomes" id="UP000316852">
    <property type="component" value="Unassembled WGS sequence"/>
</dbReference>
<comment type="subcellular location">
    <subcellularLocation>
        <location evidence="1">Cell inner membrane</location>
        <topology evidence="1">Single-pass membrane protein</topology>
        <orientation evidence="1">Periplasmic side</orientation>
    </subcellularLocation>
</comment>
<dbReference type="EMBL" id="VBOW01000062">
    <property type="protein sequence ID" value="TMQ57535.1"/>
    <property type="molecule type" value="Genomic_DNA"/>
</dbReference>
<comment type="similarity">
    <text evidence="2">Belongs to the TonB family.</text>
</comment>
<dbReference type="GO" id="GO:0015031">
    <property type="term" value="P:protein transport"/>
    <property type="evidence" value="ECO:0007669"/>
    <property type="project" value="UniProtKB-KW"/>
</dbReference>
<dbReference type="PROSITE" id="PS52015">
    <property type="entry name" value="TONB_CTD"/>
    <property type="match status" value="1"/>
</dbReference>
<comment type="caution">
    <text evidence="12">The sequence shown here is derived from an EMBL/GenBank/DDBJ whole genome shotgun (WGS) entry which is preliminary data.</text>
</comment>
<keyword evidence="3" id="KW-0813">Transport</keyword>
<dbReference type="GO" id="GO:0055085">
    <property type="term" value="P:transmembrane transport"/>
    <property type="evidence" value="ECO:0007669"/>
    <property type="project" value="InterPro"/>
</dbReference>
<feature type="domain" description="TonB C-terminal" evidence="11">
    <location>
        <begin position="218"/>
        <end position="311"/>
    </location>
</feature>
<reference evidence="12 13" key="1">
    <citation type="journal article" date="2019" name="Nat. Microbiol.">
        <title>Mediterranean grassland soil C-N compound turnover is dependent on rainfall and depth, and is mediated by genomically divergent microorganisms.</title>
        <authorList>
            <person name="Diamond S."/>
            <person name="Andeer P.F."/>
            <person name="Li Z."/>
            <person name="Crits-Christoph A."/>
            <person name="Burstein D."/>
            <person name="Anantharaman K."/>
            <person name="Lane K.R."/>
            <person name="Thomas B.C."/>
            <person name="Pan C."/>
            <person name="Northen T.R."/>
            <person name="Banfield J.F."/>
        </authorList>
    </citation>
    <scope>NUCLEOTIDE SEQUENCE [LARGE SCALE GENOMIC DNA]</scope>
    <source>
        <strain evidence="12">WS_6</strain>
    </source>
</reference>
<evidence type="ECO:0000256" key="2">
    <source>
        <dbReference type="ARBA" id="ARBA00006555"/>
    </source>
</evidence>
<keyword evidence="4" id="KW-1003">Cell membrane</keyword>
<proteinExistence type="inferred from homology"/>
<evidence type="ECO:0000256" key="10">
    <source>
        <dbReference type="SAM" id="MobiDB-lite"/>
    </source>
</evidence>
<evidence type="ECO:0000313" key="12">
    <source>
        <dbReference type="EMBL" id="TMQ57535.1"/>
    </source>
</evidence>
<dbReference type="InterPro" id="IPR006260">
    <property type="entry name" value="TonB/TolA_C"/>
</dbReference>
<dbReference type="PANTHER" id="PTHR33446">
    <property type="entry name" value="PROTEIN TONB-RELATED"/>
    <property type="match status" value="1"/>
</dbReference>
<dbReference type="SUPFAM" id="SSF74653">
    <property type="entry name" value="TolA/TonB C-terminal domain"/>
    <property type="match status" value="1"/>
</dbReference>
<accession>A0A538T1M2</accession>
<dbReference type="AlphaFoldDB" id="A0A538T1M2"/>
<dbReference type="GO" id="GO:0031992">
    <property type="term" value="F:energy transducer activity"/>
    <property type="evidence" value="ECO:0007669"/>
    <property type="project" value="TreeGrafter"/>
</dbReference>
<dbReference type="Gene3D" id="3.30.1150.10">
    <property type="match status" value="1"/>
</dbReference>
<evidence type="ECO:0000256" key="1">
    <source>
        <dbReference type="ARBA" id="ARBA00004383"/>
    </source>
</evidence>
<dbReference type="InterPro" id="IPR037682">
    <property type="entry name" value="TonB_C"/>
</dbReference>
<dbReference type="PANTHER" id="PTHR33446:SF11">
    <property type="entry name" value="TONB3"/>
    <property type="match status" value="1"/>
</dbReference>